<sequence length="48" mass="5008">MVAAINTQSLCGILPIQSSKSNLFRVFLLAVGQQARSMSKDHSGASGS</sequence>
<name>A0AAV1ZBR0_9ARAC</name>
<comment type="caution">
    <text evidence="1">The sequence shown here is derived from an EMBL/GenBank/DDBJ whole genome shotgun (WGS) entry which is preliminary data.</text>
</comment>
<gene>
    <name evidence="1" type="ORF">LARSCL_LOCUS4427</name>
</gene>
<reference evidence="1 2" key="1">
    <citation type="submission" date="2024-04" db="EMBL/GenBank/DDBJ databases">
        <authorList>
            <person name="Rising A."/>
            <person name="Reimegard J."/>
            <person name="Sonavane S."/>
            <person name="Akerstrom W."/>
            <person name="Nylinder S."/>
            <person name="Hedman E."/>
            <person name="Kallberg Y."/>
        </authorList>
    </citation>
    <scope>NUCLEOTIDE SEQUENCE [LARGE SCALE GENOMIC DNA]</scope>
</reference>
<proteinExistence type="predicted"/>
<dbReference type="Proteomes" id="UP001497382">
    <property type="component" value="Unassembled WGS sequence"/>
</dbReference>
<accession>A0AAV1ZBR0</accession>
<evidence type="ECO:0000313" key="2">
    <source>
        <dbReference type="Proteomes" id="UP001497382"/>
    </source>
</evidence>
<dbReference type="EMBL" id="CAXIEN010000036">
    <property type="protein sequence ID" value="CAL1268870.1"/>
    <property type="molecule type" value="Genomic_DNA"/>
</dbReference>
<organism evidence="1 2">
    <name type="scientific">Larinioides sclopetarius</name>
    <dbReference type="NCBI Taxonomy" id="280406"/>
    <lineage>
        <taxon>Eukaryota</taxon>
        <taxon>Metazoa</taxon>
        <taxon>Ecdysozoa</taxon>
        <taxon>Arthropoda</taxon>
        <taxon>Chelicerata</taxon>
        <taxon>Arachnida</taxon>
        <taxon>Araneae</taxon>
        <taxon>Araneomorphae</taxon>
        <taxon>Entelegynae</taxon>
        <taxon>Araneoidea</taxon>
        <taxon>Araneidae</taxon>
        <taxon>Larinioides</taxon>
    </lineage>
</organism>
<keyword evidence="2" id="KW-1185">Reference proteome</keyword>
<dbReference type="AlphaFoldDB" id="A0AAV1ZBR0"/>
<protein>
    <submittedName>
        <fullName evidence="1">Uncharacterized protein</fullName>
    </submittedName>
</protein>
<evidence type="ECO:0000313" key="1">
    <source>
        <dbReference type="EMBL" id="CAL1268870.1"/>
    </source>
</evidence>